<gene>
    <name evidence="2" type="ORF">DLJ74_05105</name>
</gene>
<dbReference type="InterPro" id="IPR050312">
    <property type="entry name" value="IolE/XylAMocC-like"/>
</dbReference>
<dbReference type="Pfam" id="PF01261">
    <property type="entry name" value="AP_endonuc_2"/>
    <property type="match status" value="1"/>
</dbReference>
<protein>
    <submittedName>
        <fullName evidence="2">Xylulose 5-phosphate 3-epimerase</fullName>
    </submittedName>
</protein>
<keyword evidence="3" id="KW-1185">Reference proteome</keyword>
<dbReference type="EMBL" id="QGTD01000005">
    <property type="protein sequence ID" value="PWU69362.1"/>
    <property type="molecule type" value="Genomic_DNA"/>
</dbReference>
<evidence type="ECO:0000313" key="3">
    <source>
        <dbReference type="Proteomes" id="UP000245624"/>
    </source>
</evidence>
<dbReference type="RefSeq" id="WP_109983609.1">
    <property type="nucleotide sequence ID" value="NZ_QGTD01000005.1"/>
</dbReference>
<reference evidence="2 3" key="1">
    <citation type="submission" date="2018-05" db="EMBL/GenBank/DDBJ databases">
        <title>Genomic analysis of Gracilibacillus dipsosauri DD1 reveals novel features of a salt-tolerant amylase.</title>
        <authorList>
            <person name="Deutch C.E."/>
            <person name="Yang S."/>
        </authorList>
    </citation>
    <scope>NUCLEOTIDE SEQUENCE [LARGE SCALE GENOMIC DNA]</scope>
    <source>
        <strain evidence="2 3">DD1</strain>
    </source>
</reference>
<accession>A0A317L0Q6</accession>
<evidence type="ECO:0000259" key="1">
    <source>
        <dbReference type="Pfam" id="PF01261"/>
    </source>
</evidence>
<comment type="caution">
    <text evidence="2">The sequence shown here is derived from an EMBL/GenBank/DDBJ whole genome shotgun (WGS) entry which is preliminary data.</text>
</comment>
<feature type="domain" description="Xylose isomerase-like TIM barrel" evidence="1">
    <location>
        <begin position="22"/>
        <end position="267"/>
    </location>
</feature>
<name>A0A317L0Q6_9BACI</name>
<sequence length="278" mass="31166">MLKGINQWCYPEGTPLEKVFSYSKEAGFDAVELNVNPSGGVGLTMDSTSDDIKQIKQLADSYDLQLRSLSTGLFWESPLSDPDESVRQQARKVIEKQIEFAAQMDIDTVLVVPGVVTKEVAYSDCYHRSQQELKKVMPFAEKYQIHIGIENVWNKFLLSPLEMANYVDELGSAYVGVYFDVGNVLQFGFPEQWITLLGNRIRKVHVKDFSNAVGNITGFVPLLAGDVDWIKVNKALNDIGYQDTITAELTPYTIDPKALAIDTARHMEMILNSSEKEA</sequence>
<proteinExistence type="predicted"/>
<dbReference type="InterPro" id="IPR013022">
    <property type="entry name" value="Xyl_isomerase-like_TIM-brl"/>
</dbReference>
<dbReference type="OrthoDB" id="9782669at2"/>
<dbReference type="SUPFAM" id="SSF51658">
    <property type="entry name" value="Xylose isomerase-like"/>
    <property type="match status" value="1"/>
</dbReference>
<dbReference type="AlphaFoldDB" id="A0A317L0Q6"/>
<dbReference type="Gene3D" id="3.20.20.150">
    <property type="entry name" value="Divalent-metal-dependent TIM barrel enzymes"/>
    <property type="match status" value="1"/>
</dbReference>
<organism evidence="2 3">
    <name type="scientific">Gracilibacillus dipsosauri</name>
    <dbReference type="NCBI Taxonomy" id="178340"/>
    <lineage>
        <taxon>Bacteria</taxon>
        <taxon>Bacillati</taxon>
        <taxon>Bacillota</taxon>
        <taxon>Bacilli</taxon>
        <taxon>Bacillales</taxon>
        <taxon>Bacillaceae</taxon>
        <taxon>Gracilibacillus</taxon>
    </lineage>
</organism>
<dbReference type="Proteomes" id="UP000245624">
    <property type="component" value="Unassembled WGS sequence"/>
</dbReference>
<dbReference type="PANTHER" id="PTHR12110:SF53">
    <property type="entry name" value="BLR5974 PROTEIN"/>
    <property type="match status" value="1"/>
</dbReference>
<dbReference type="InterPro" id="IPR036237">
    <property type="entry name" value="Xyl_isomerase-like_sf"/>
</dbReference>
<evidence type="ECO:0000313" key="2">
    <source>
        <dbReference type="EMBL" id="PWU69362.1"/>
    </source>
</evidence>
<dbReference type="PANTHER" id="PTHR12110">
    <property type="entry name" value="HYDROXYPYRUVATE ISOMERASE"/>
    <property type="match status" value="1"/>
</dbReference>